<name>A0A2J8KQQ7_PANTR</name>
<dbReference type="PANTHER" id="PTHR18841">
    <property type="entry name" value="VITELLINE MEMBRANE OUTER LAYER PROTEIN I-RELATED"/>
    <property type="match status" value="1"/>
</dbReference>
<comment type="caution">
    <text evidence="2">The sequence shown here is derived from an EMBL/GenBank/DDBJ whole genome shotgun (WGS) entry which is preliminary data.</text>
</comment>
<reference evidence="2 3" key="1">
    <citation type="submission" date="2017-12" db="EMBL/GenBank/DDBJ databases">
        <title>High-resolution comparative analysis of great ape genomes.</title>
        <authorList>
            <person name="Pollen A."/>
            <person name="Hastie A."/>
            <person name="Hormozdiari F."/>
            <person name="Dougherty M."/>
            <person name="Liu R."/>
            <person name="Chaisson M."/>
            <person name="Hoppe E."/>
            <person name="Hill C."/>
            <person name="Pang A."/>
            <person name="Hillier L."/>
            <person name="Baker C."/>
            <person name="Armstrong J."/>
            <person name="Shendure J."/>
            <person name="Paten B."/>
            <person name="Wilson R."/>
            <person name="Chao H."/>
            <person name="Schneider V."/>
            <person name="Ventura M."/>
            <person name="Kronenberg Z."/>
            <person name="Murali S."/>
            <person name="Gordon D."/>
            <person name="Cantsilieris S."/>
            <person name="Munson K."/>
            <person name="Nelson B."/>
            <person name="Raja A."/>
            <person name="Underwood J."/>
            <person name="Diekhans M."/>
            <person name="Fiddes I."/>
            <person name="Haussler D."/>
            <person name="Eichler E."/>
        </authorList>
    </citation>
    <scope>NUCLEOTIDE SEQUENCE [LARGE SCALE GENOMIC DNA]</scope>
    <source>
        <strain evidence="2">Yerkes chimp pedigree #C0471</strain>
    </source>
</reference>
<keyword evidence="1" id="KW-0732">Signal</keyword>
<dbReference type="PANTHER" id="PTHR18841:SF2">
    <property type="entry name" value="VITELLINE MEMBRANE OUTER LAYER PROTEIN 1 HOMOLOG"/>
    <property type="match status" value="1"/>
</dbReference>
<dbReference type="AlphaFoldDB" id="A0A2J8KQQ7"/>
<protein>
    <submittedName>
        <fullName evidence="2">VMO1 isoform 4</fullName>
    </submittedName>
</protein>
<dbReference type="Pfam" id="PF03762">
    <property type="entry name" value="VOMI"/>
    <property type="match status" value="1"/>
</dbReference>
<dbReference type="InterPro" id="IPR036706">
    <property type="entry name" value="VOMI_sf"/>
</dbReference>
<dbReference type="EMBL" id="NBAG03000347">
    <property type="protein sequence ID" value="PNI37356.1"/>
    <property type="molecule type" value="Genomic_DNA"/>
</dbReference>
<organism evidence="2 3">
    <name type="scientific">Pan troglodytes</name>
    <name type="common">Chimpanzee</name>
    <dbReference type="NCBI Taxonomy" id="9598"/>
    <lineage>
        <taxon>Eukaryota</taxon>
        <taxon>Metazoa</taxon>
        <taxon>Chordata</taxon>
        <taxon>Craniata</taxon>
        <taxon>Vertebrata</taxon>
        <taxon>Euteleostomi</taxon>
        <taxon>Mammalia</taxon>
        <taxon>Eutheria</taxon>
        <taxon>Euarchontoglires</taxon>
        <taxon>Primates</taxon>
        <taxon>Haplorrhini</taxon>
        <taxon>Catarrhini</taxon>
        <taxon>Hominidae</taxon>
        <taxon>Pan</taxon>
    </lineage>
</organism>
<dbReference type="Gene3D" id="2.100.10.20">
    <property type="entry name" value="Vitelline membrane outer layer protein I (VOMI)"/>
    <property type="match status" value="1"/>
</dbReference>
<feature type="chain" id="PRO_5014433480" evidence="1">
    <location>
        <begin position="27"/>
        <end position="114"/>
    </location>
</feature>
<sequence length="114" mass="11950">MERGAGAKLLPLPLLLRATGFTCAQADGRNGYTAVIEVTSGGPWGDWAWPEMCPDGFFASGFSLKVEPPQGIPGDDTALNGIRLHCARGNVLGNTHVVESQSGRWGTGVEDPLG</sequence>
<accession>A0A2J8KQQ7</accession>
<dbReference type="InterPro" id="IPR005515">
    <property type="entry name" value="VOMI"/>
</dbReference>
<gene>
    <name evidence="2" type="ORF">CK820_G0036939</name>
</gene>
<evidence type="ECO:0000313" key="2">
    <source>
        <dbReference type="EMBL" id="PNI37356.1"/>
    </source>
</evidence>
<feature type="signal peptide" evidence="1">
    <location>
        <begin position="1"/>
        <end position="26"/>
    </location>
</feature>
<dbReference type="SUPFAM" id="SSF51092">
    <property type="entry name" value="Vitelline membrane outer protein-I (VMO-I)"/>
    <property type="match status" value="1"/>
</dbReference>
<proteinExistence type="predicted"/>
<dbReference type="Proteomes" id="UP000236370">
    <property type="component" value="Unassembled WGS sequence"/>
</dbReference>
<evidence type="ECO:0000256" key="1">
    <source>
        <dbReference type="SAM" id="SignalP"/>
    </source>
</evidence>
<evidence type="ECO:0000313" key="3">
    <source>
        <dbReference type="Proteomes" id="UP000236370"/>
    </source>
</evidence>